<reference evidence="3" key="1">
    <citation type="journal article" date="2011" name="Genome Biol.">
        <title>The draft genome of the carcinogenic human liver fluke Clonorchis sinensis.</title>
        <authorList>
            <person name="Wang X."/>
            <person name="Chen W."/>
            <person name="Huang Y."/>
            <person name="Sun J."/>
            <person name="Men J."/>
            <person name="Liu H."/>
            <person name="Luo F."/>
            <person name="Guo L."/>
            <person name="Lv X."/>
            <person name="Deng C."/>
            <person name="Zhou C."/>
            <person name="Fan Y."/>
            <person name="Li X."/>
            <person name="Huang L."/>
            <person name="Hu Y."/>
            <person name="Liang C."/>
            <person name="Hu X."/>
            <person name="Xu J."/>
            <person name="Yu X."/>
        </authorList>
    </citation>
    <scope>NUCLEOTIDE SEQUENCE [LARGE SCALE GENOMIC DNA]</scope>
    <source>
        <strain evidence="3">Henan</strain>
    </source>
</reference>
<accession>G7YKB5</accession>
<gene>
    <name evidence="3" type="ORF">CLF_110143</name>
</gene>
<keyword evidence="4" id="KW-1185">Reference proteome</keyword>
<evidence type="ECO:0000256" key="2">
    <source>
        <dbReference type="SAM" id="SignalP"/>
    </source>
</evidence>
<feature type="region of interest" description="Disordered" evidence="1">
    <location>
        <begin position="236"/>
        <end position="257"/>
    </location>
</feature>
<evidence type="ECO:0000313" key="4">
    <source>
        <dbReference type="Proteomes" id="UP000008909"/>
    </source>
</evidence>
<name>G7YKB5_CLOSI</name>
<evidence type="ECO:0000313" key="3">
    <source>
        <dbReference type="EMBL" id="GAA53397.1"/>
    </source>
</evidence>
<protein>
    <submittedName>
        <fullName evidence="3">Pol-related protein</fullName>
    </submittedName>
</protein>
<keyword evidence="2" id="KW-0732">Signal</keyword>
<dbReference type="EMBL" id="DF143486">
    <property type="protein sequence ID" value="GAA53397.1"/>
    <property type="molecule type" value="Genomic_DNA"/>
</dbReference>
<feature type="signal peptide" evidence="2">
    <location>
        <begin position="1"/>
        <end position="28"/>
    </location>
</feature>
<dbReference type="AlphaFoldDB" id="G7YKB5"/>
<dbReference type="Proteomes" id="UP000008909">
    <property type="component" value="Unassembled WGS sequence"/>
</dbReference>
<organism evidence="3 4">
    <name type="scientific">Clonorchis sinensis</name>
    <name type="common">Chinese liver fluke</name>
    <dbReference type="NCBI Taxonomy" id="79923"/>
    <lineage>
        <taxon>Eukaryota</taxon>
        <taxon>Metazoa</taxon>
        <taxon>Spiralia</taxon>
        <taxon>Lophotrochozoa</taxon>
        <taxon>Platyhelminthes</taxon>
        <taxon>Trematoda</taxon>
        <taxon>Digenea</taxon>
        <taxon>Opisthorchiida</taxon>
        <taxon>Opisthorchiata</taxon>
        <taxon>Opisthorchiidae</taxon>
        <taxon>Clonorchis</taxon>
    </lineage>
</organism>
<sequence length="377" mass="42842">MWLQQVPRQPNVVLVLQWLLARIQKCGIQFVTCSSDFSSVTPSFWTSFGTTSVYDLRQRPYKYSFKSTFTLCGRLAILDFQRQRPPKVCRRRKAVVAGMANCVHMYFGRDPANAFVVILYGAYGNPLLECANEVVYSVCKKDLTLIERVQRAATKMVPGPKSVGYESRFSVFALFPMECCNPRRGLISKCALFEQRLANMFFTADPTNIWRRDGRKIFKPRAHSFIRQQPLSVRVVGERKPTNDKNKPVPGSLSKSLEPASQSVNSLTLMLAPGSLFRAIRHVMRHGYSGRLFIGANQTSYRYCCKVAATFPQCRAEIFAFSREVPEMVVDLLFRAYLSGERKPLISGFKRQEQVRSGNLGRKPRSCVSVRESVVLL</sequence>
<feature type="chain" id="PRO_5003506374" evidence="2">
    <location>
        <begin position="29"/>
        <end position="377"/>
    </location>
</feature>
<reference key="2">
    <citation type="submission" date="2011-10" db="EMBL/GenBank/DDBJ databases">
        <title>The genome and transcriptome sequence of Clonorchis sinensis provide insights into the carcinogenic liver fluke.</title>
        <authorList>
            <person name="Wang X."/>
            <person name="Huang Y."/>
            <person name="Chen W."/>
            <person name="Liu H."/>
            <person name="Guo L."/>
            <person name="Chen Y."/>
            <person name="Luo F."/>
            <person name="Zhou W."/>
            <person name="Sun J."/>
            <person name="Mao Q."/>
            <person name="Liang P."/>
            <person name="Zhou C."/>
            <person name="Tian Y."/>
            <person name="Men J."/>
            <person name="Lv X."/>
            <person name="Huang L."/>
            <person name="Zhou J."/>
            <person name="Hu Y."/>
            <person name="Li R."/>
            <person name="Zhang F."/>
            <person name="Lei H."/>
            <person name="Li X."/>
            <person name="Hu X."/>
            <person name="Liang C."/>
            <person name="Xu J."/>
            <person name="Wu Z."/>
            <person name="Yu X."/>
        </authorList>
    </citation>
    <scope>NUCLEOTIDE SEQUENCE</scope>
    <source>
        <strain>Henan</strain>
    </source>
</reference>
<proteinExistence type="predicted"/>
<evidence type="ECO:0000256" key="1">
    <source>
        <dbReference type="SAM" id="MobiDB-lite"/>
    </source>
</evidence>
<feature type="compositionally biased region" description="Basic and acidic residues" evidence="1">
    <location>
        <begin position="236"/>
        <end position="247"/>
    </location>
</feature>